<evidence type="ECO:0000256" key="1">
    <source>
        <dbReference type="SAM" id="MobiDB-lite"/>
    </source>
</evidence>
<dbReference type="InterPro" id="IPR050220">
    <property type="entry name" value="Type_II_DNA_Topoisomerases"/>
</dbReference>
<dbReference type="GO" id="GO:0005737">
    <property type="term" value="C:cytoplasm"/>
    <property type="evidence" value="ECO:0007669"/>
    <property type="project" value="TreeGrafter"/>
</dbReference>
<evidence type="ECO:0000313" key="3">
    <source>
        <dbReference type="Proteomes" id="UP001255856"/>
    </source>
</evidence>
<feature type="region of interest" description="Disordered" evidence="1">
    <location>
        <begin position="24"/>
        <end position="52"/>
    </location>
</feature>
<dbReference type="AlphaFoldDB" id="A0AAD9IPY4"/>
<dbReference type="Pfam" id="PF03989">
    <property type="entry name" value="DNA_gyraseA_C"/>
    <property type="match status" value="2"/>
</dbReference>
<dbReference type="GO" id="GO:0003918">
    <property type="term" value="F:DNA topoisomerase type II (double strand cut, ATP-hydrolyzing) activity"/>
    <property type="evidence" value="ECO:0007669"/>
    <property type="project" value="TreeGrafter"/>
</dbReference>
<dbReference type="Proteomes" id="UP001255856">
    <property type="component" value="Unassembled WGS sequence"/>
</dbReference>
<dbReference type="SUPFAM" id="SSF101904">
    <property type="entry name" value="GyrA/ParC C-terminal domain-like"/>
    <property type="match status" value="1"/>
</dbReference>
<accession>A0AAD9IPY4</accession>
<protein>
    <submittedName>
        <fullName evidence="2">Uncharacterized protein</fullName>
    </submittedName>
</protein>
<sequence length="169" mass="17616">MPSMNLREGAELVGMTVLPSQVFAAEAGDGEAPEEASASDSDEEASAAAEQGDAVEPWLLLVTSKGIGKRVRASEIRLQQRGGVGGRVIKLGPGDRLAAAQVVTPPEDTADAGSVELDVLISTVHGISMRTPLSRIRVLKRQSRGHRLVKLDEGDAVADITIVSTNPAA</sequence>
<dbReference type="PANTHER" id="PTHR43493:SF5">
    <property type="entry name" value="DNA GYRASE SUBUNIT A, CHLOROPLASTIC_MITOCHONDRIAL"/>
    <property type="match status" value="1"/>
</dbReference>
<gene>
    <name evidence="2" type="ORF">QBZ16_000491</name>
</gene>
<keyword evidence="3" id="KW-1185">Reference proteome</keyword>
<name>A0AAD9IPY4_PROWI</name>
<comment type="caution">
    <text evidence="2">The sequence shown here is derived from an EMBL/GenBank/DDBJ whole genome shotgun (WGS) entry which is preliminary data.</text>
</comment>
<dbReference type="GO" id="GO:0009330">
    <property type="term" value="C:DNA topoisomerase type II (double strand cut, ATP-hydrolyzing) complex"/>
    <property type="evidence" value="ECO:0007669"/>
    <property type="project" value="TreeGrafter"/>
</dbReference>
<dbReference type="Gene3D" id="2.120.10.90">
    <property type="entry name" value="DNA gyrase/topoisomerase IV, subunit A, C-terminal"/>
    <property type="match status" value="1"/>
</dbReference>
<reference evidence="2" key="1">
    <citation type="submission" date="2021-01" db="EMBL/GenBank/DDBJ databases">
        <authorList>
            <person name="Eckstrom K.M.E."/>
        </authorList>
    </citation>
    <scope>NUCLEOTIDE SEQUENCE</scope>
    <source>
        <strain evidence="2">UVCC 0001</strain>
    </source>
</reference>
<dbReference type="PANTHER" id="PTHR43493">
    <property type="entry name" value="DNA GYRASE/TOPOISOMERASE SUBUNIT A"/>
    <property type="match status" value="1"/>
</dbReference>
<evidence type="ECO:0000313" key="2">
    <source>
        <dbReference type="EMBL" id="KAK2080637.1"/>
    </source>
</evidence>
<organism evidence="2 3">
    <name type="scientific">Prototheca wickerhamii</name>
    <dbReference type="NCBI Taxonomy" id="3111"/>
    <lineage>
        <taxon>Eukaryota</taxon>
        <taxon>Viridiplantae</taxon>
        <taxon>Chlorophyta</taxon>
        <taxon>core chlorophytes</taxon>
        <taxon>Trebouxiophyceae</taxon>
        <taxon>Chlorellales</taxon>
        <taxon>Chlorellaceae</taxon>
        <taxon>Prototheca</taxon>
    </lineage>
</organism>
<dbReference type="GO" id="GO:0006265">
    <property type="term" value="P:DNA topological change"/>
    <property type="evidence" value="ECO:0007669"/>
    <property type="project" value="InterPro"/>
</dbReference>
<dbReference type="EMBL" id="JASFZW010000001">
    <property type="protein sequence ID" value="KAK2080637.1"/>
    <property type="molecule type" value="Genomic_DNA"/>
</dbReference>
<dbReference type="InterPro" id="IPR006691">
    <property type="entry name" value="GyrA/parC_rep"/>
</dbReference>
<proteinExistence type="predicted"/>
<dbReference type="InterPro" id="IPR035516">
    <property type="entry name" value="Gyrase/topoIV_suA_C"/>
</dbReference>
<dbReference type="GO" id="GO:0003677">
    <property type="term" value="F:DNA binding"/>
    <property type="evidence" value="ECO:0007669"/>
    <property type="project" value="InterPro"/>
</dbReference>
<dbReference type="GO" id="GO:0005524">
    <property type="term" value="F:ATP binding"/>
    <property type="evidence" value="ECO:0007669"/>
    <property type="project" value="InterPro"/>
</dbReference>